<dbReference type="EMBL" id="JBBPBM010000023">
    <property type="protein sequence ID" value="KAK8546065.1"/>
    <property type="molecule type" value="Genomic_DNA"/>
</dbReference>
<accession>A0ABR2DTJ9</accession>
<organism evidence="2 3">
    <name type="scientific">Hibiscus sabdariffa</name>
    <name type="common">roselle</name>
    <dbReference type="NCBI Taxonomy" id="183260"/>
    <lineage>
        <taxon>Eukaryota</taxon>
        <taxon>Viridiplantae</taxon>
        <taxon>Streptophyta</taxon>
        <taxon>Embryophyta</taxon>
        <taxon>Tracheophyta</taxon>
        <taxon>Spermatophyta</taxon>
        <taxon>Magnoliopsida</taxon>
        <taxon>eudicotyledons</taxon>
        <taxon>Gunneridae</taxon>
        <taxon>Pentapetalae</taxon>
        <taxon>rosids</taxon>
        <taxon>malvids</taxon>
        <taxon>Malvales</taxon>
        <taxon>Malvaceae</taxon>
        <taxon>Malvoideae</taxon>
        <taxon>Hibiscus</taxon>
    </lineage>
</organism>
<proteinExistence type="predicted"/>
<sequence length="87" mass="9718">MKRSASAAFLYCLRSNESSALHHPVFTYQCKNGLAIESSWIGTRDYSAQLVVPKVLEFVNRFEGGIDGIKRRNHDGVVDMGEMLARA</sequence>
<keyword evidence="3" id="KW-1185">Reference proteome</keyword>
<name>A0ABR2DTJ9_9ROSI</name>
<evidence type="ECO:0000313" key="2">
    <source>
        <dbReference type="EMBL" id="KAK8546065.1"/>
    </source>
</evidence>
<dbReference type="Proteomes" id="UP001472677">
    <property type="component" value="Unassembled WGS sequence"/>
</dbReference>
<gene>
    <name evidence="2" type="ORF">V6N12_026869</name>
</gene>
<evidence type="ECO:0000313" key="3">
    <source>
        <dbReference type="Proteomes" id="UP001472677"/>
    </source>
</evidence>
<protein>
    <submittedName>
        <fullName evidence="2">Uncharacterized protein</fullName>
    </submittedName>
</protein>
<evidence type="ECO:0000256" key="1">
    <source>
        <dbReference type="ARBA" id="ARBA00022898"/>
    </source>
</evidence>
<reference evidence="2 3" key="1">
    <citation type="journal article" date="2024" name="G3 (Bethesda)">
        <title>Genome assembly of Hibiscus sabdariffa L. provides insights into metabolisms of medicinal natural products.</title>
        <authorList>
            <person name="Kim T."/>
        </authorList>
    </citation>
    <scope>NUCLEOTIDE SEQUENCE [LARGE SCALE GENOMIC DNA]</scope>
    <source>
        <strain evidence="2">TK-2024</strain>
        <tissue evidence="2">Old leaves</tissue>
    </source>
</reference>
<dbReference type="PANTHER" id="PTHR43092">
    <property type="entry name" value="L-CYSTEINE DESULFHYDRASE"/>
    <property type="match status" value="1"/>
</dbReference>
<comment type="caution">
    <text evidence="2">The sequence shown here is derived from an EMBL/GenBank/DDBJ whole genome shotgun (WGS) entry which is preliminary data.</text>
</comment>
<keyword evidence="1" id="KW-0663">Pyridoxal phosphate</keyword>
<dbReference type="PANTHER" id="PTHR43092:SF2">
    <property type="entry name" value="HERCYNYLCYSTEINE SULFOXIDE LYASE"/>
    <property type="match status" value="1"/>
</dbReference>